<organism evidence="1 2">
    <name type="scientific">Candidatus Kurthia intestinigallinarum</name>
    <dbReference type="NCBI Taxonomy" id="1562256"/>
    <lineage>
        <taxon>Bacteria</taxon>
        <taxon>Bacillati</taxon>
        <taxon>Bacillota</taxon>
        <taxon>Bacilli</taxon>
        <taxon>Bacillales</taxon>
        <taxon>Caryophanaceae</taxon>
        <taxon>Kurthia</taxon>
    </lineage>
</organism>
<protein>
    <submittedName>
        <fullName evidence="1">Uncharacterized protein</fullName>
    </submittedName>
</protein>
<dbReference type="EMBL" id="JTFC01000031">
    <property type="protein sequence ID" value="RUS55090.1"/>
    <property type="molecule type" value="Genomic_DNA"/>
</dbReference>
<evidence type="ECO:0000313" key="2">
    <source>
        <dbReference type="Proteomes" id="UP000288623"/>
    </source>
</evidence>
<comment type="caution">
    <text evidence="1">The sequence shown here is derived from an EMBL/GenBank/DDBJ whole genome shotgun (WGS) entry which is preliminary data.</text>
</comment>
<sequence>METVEYALYKGEVLLAIGTLEEIAAERGVKPRTIYNYSMPGHIARMEEQKAPVSHKLHAKRVKRGVYKVFDDNRLIGEGNLKQLVQQTGIDAEKLKNLFYGEPPKIRKKNYQVAVRLEE</sequence>
<proteinExistence type="predicted"/>
<keyword evidence="2" id="KW-1185">Reference proteome</keyword>
<reference evidence="1 2" key="1">
    <citation type="submission" date="2014-11" db="EMBL/GenBank/DDBJ databases">
        <title>Genome sequence and analysis of novel Kurthia sp.</title>
        <authorList>
            <person name="Lawson J.N."/>
            <person name="Gonzalez J.E."/>
            <person name="Rinauldi L."/>
            <person name="Xuan Z."/>
            <person name="Firman A."/>
            <person name="Shaddox L."/>
            <person name="Trudeau A."/>
            <person name="Shah S."/>
            <person name="Reiman D."/>
        </authorList>
    </citation>
    <scope>NUCLEOTIDE SEQUENCE [LARGE SCALE GENOMIC DNA]</scope>
    <source>
        <strain evidence="1 2">3B1D</strain>
    </source>
</reference>
<dbReference type="Proteomes" id="UP000288623">
    <property type="component" value="Unassembled WGS sequence"/>
</dbReference>
<accession>A0A433RSF0</accession>
<dbReference type="AlphaFoldDB" id="A0A433RSF0"/>
<name>A0A433RSF0_9BACL</name>
<evidence type="ECO:0000313" key="1">
    <source>
        <dbReference type="EMBL" id="RUS55090.1"/>
    </source>
</evidence>
<gene>
    <name evidence="1" type="ORF">QI30_08995</name>
</gene>